<keyword evidence="1" id="KW-0472">Membrane</keyword>
<feature type="transmembrane region" description="Helical" evidence="1">
    <location>
        <begin position="20"/>
        <end position="42"/>
    </location>
</feature>
<evidence type="ECO:0000313" key="2">
    <source>
        <dbReference type="EMBL" id="JAH80720.1"/>
    </source>
</evidence>
<reference evidence="2" key="2">
    <citation type="journal article" date="2015" name="Fish Shellfish Immunol.">
        <title>Early steps in the European eel (Anguilla anguilla)-Vibrio vulnificus interaction in the gills: Role of the RtxA13 toxin.</title>
        <authorList>
            <person name="Callol A."/>
            <person name="Pajuelo D."/>
            <person name="Ebbesson L."/>
            <person name="Teles M."/>
            <person name="MacKenzie S."/>
            <person name="Amaro C."/>
        </authorList>
    </citation>
    <scope>NUCLEOTIDE SEQUENCE</scope>
</reference>
<keyword evidence="1" id="KW-1133">Transmembrane helix</keyword>
<name>A0A0E9VTP9_ANGAN</name>
<accession>A0A0E9VTP9</accession>
<dbReference type="EMBL" id="GBXM01027857">
    <property type="protein sequence ID" value="JAH80720.1"/>
    <property type="molecule type" value="Transcribed_RNA"/>
</dbReference>
<evidence type="ECO:0000256" key="1">
    <source>
        <dbReference type="SAM" id="Phobius"/>
    </source>
</evidence>
<dbReference type="AlphaFoldDB" id="A0A0E9VTP9"/>
<keyword evidence="1" id="KW-0812">Transmembrane</keyword>
<reference evidence="2" key="1">
    <citation type="submission" date="2014-11" db="EMBL/GenBank/DDBJ databases">
        <authorList>
            <person name="Amaro Gonzalez C."/>
        </authorList>
    </citation>
    <scope>NUCLEOTIDE SEQUENCE</scope>
</reference>
<sequence length="58" mass="6415">MAPKRLAEGIIAMNLQRTLFFRGIEACVIFAAGLCNIAHWSFAYPLASQQRSSNRGNC</sequence>
<proteinExistence type="predicted"/>
<protein>
    <submittedName>
        <fullName evidence="2">Uncharacterized protein</fullName>
    </submittedName>
</protein>
<organism evidence="2">
    <name type="scientific">Anguilla anguilla</name>
    <name type="common">European freshwater eel</name>
    <name type="synonym">Muraena anguilla</name>
    <dbReference type="NCBI Taxonomy" id="7936"/>
    <lineage>
        <taxon>Eukaryota</taxon>
        <taxon>Metazoa</taxon>
        <taxon>Chordata</taxon>
        <taxon>Craniata</taxon>
        <taxon>Vertebrata</taxon>
        <taxon>Euteleostomi</taxon>
        <taxon>Actinopterygii</taxon>
        <taxon>Neopterygii</taxon>
        <taxon>Teleostei</taxon>
        <taxon>Anguilliformes</taxon>
        <taxon>Anguillidae</taxon>
        <taxon>Anguilla</taxon>
    </lineage>
</organism>